<dbReference type="InterPro" id="IPR006059">
    <property type="entry name" value="SBP"/>
</dbReference>
<gene>
    <name evidence="5" type="ORF">C5Q98_04760</name>
</gene>
<sequence>MNKKIGSFLLAGVMALGLVACSAPNEGTGSSGEAGKSGSTGDKVRISILNSKAEIQPQMEKMAEEYGKKHNIEFEILVTGVDSPSQEISRRYASGEAPTLFMGDVQDIYMLEEKTLDLSNEKWTEISGAKEYGVVNDNGQVIAFPFCIEARGLMYNKTAIEKVTGEKFDPESVNTMDQLAEILEKLVAGGMESPVALNKEDWSLGGHYLCSVYEQVGKDVEDASKFIDELKAGKANLAENPRYNSLMDTFDLLAKYNMNKEDPMAADYDRNAIALAEGEVGFWFNGNWAWAEMKDAASDEFEYGVMPIPQNNTENGVADKLTGSASKRIMIDKEFSTEAQQKAALEWLNWLVYDEEGQKFIVDECQLVPAFSNNTLEVTNPLSASVQKYAQNNALIDGYPFYPGDHWKEMGAEFQKYLAKNIDRNEFAKAIEAYWQKQK</sequence>
<dbReference type="GO" id="GO:0042956">
    <property type="term" value="P:maltodextrin transmembrane transport"/>
    <property type="evidence" value="ECO:0007669"/>
    <property type="project" value="TreeGrafter"/>
</dbReference>
<evidence type="ECO:0000256" key="4">
    <source>
        <dbReference type="SAM" id="SignalP"/>
    </source>
</evidence>
<dbReference type="Gene3D" id="3.40.190.10">
    <property type="entry name" value="Periplasmic binding protein-like II"/>
    <property type="match status" value="2"/>
</dbReference>
<feature type="chain" id="PRO_5038763676" evidence="4">
    <location>
        <begin position="23"/>
        <end position="439"/>
    </location>
</feature>
<dbReference type="GO" id="GO:0015768">
    <property type="term" value="P:maltose transport"/>
    <property type="evidence" value="ECO:0007669"/>
    <property type="project" value="TreeGrafter"/>
</dbReference>
<dbReference type="Proteomes" id="UP000237947">
    <property type="component" value="Chromosome"/>
</dbReference>
<evidence type="ECO:0000256" key="3">
    <source>
        <dbReference type="ARBA" id="ARBA00022729"/>
    </source>
</evidence>
<evidence type="ECO:0000313" key="6">
    <source>
        <dbReference type="Proteomes" id="UP000237947"/>
    </source>
</evidence>
<accession>A0A2S0KNF5</accession>
<dbReference type="PANTHER" id="PTHR30061">
    <property type="entry name" value="MALTOSE-BINDING PERIPLASMIC PROTEIN"/>
    <property type="match status" value="1"/>
</dbReference>
<dbReference type="EMBL" id="CP027226">
    <property type="protein sequence ID" value="AVM42571.1"/>
    <property type="molecule type" value="Genomic_DNA"/>
</dbReference>
<reference evidence="6" key="1">
    <citation type="submission" date="2018-02" db="EMBL/GenBank/DDBJ databases">
        <authorList>
            <person name="Holder M.E."/>
            <person name="Ajami N.J."/>
            <person name="Petrosino J.F."/>
        </authorList>
    </citation>
    <scope>NUCLEOTIDE SEQUENCE [LARGE SCALE GENOMIC DNA]</scope>
    <source>
        <strain evidence="6">CCUG 47711</strain>
    </source>
</reference>
<evidence type="ECO:0000256" key="2">
    <source>
        <dbReference type="ARBA" id="ARBA00022448"/>
    </source>
</evidence>
<dbReference type="GO" id="GO:0055052">
    <property type="term" value="C:ATP-binding cassette (ABC) transporter complex, substrate-binding subunit-containing"/>
    <property type="evidence" value="ECO:0007669"/>
    <property type="project" value="TreeGrafter"/>
</dbReference>
<dbReference type="OrthoDB" id="9763054at2"/>
<dbReference type="SUPFAM" id="SSF53850">
    <property type="entry name" value="Periplasmic binding protein-like II"/>
    <property type="match status" value="1"/>
</dbReference>
<keyword evidence="3 4" id="KW-0732">Signal</keyword>
<keyword evidence="2" id="KW-0813">Transport</keyword>
<dbReference type="GO" id="GO:1901982">
    <property type="term" value="F:maltose binding"/>
    <property type="evidence" value="ECO:0007669"/>
    <property type="project" value="TreeGrafter"/>
</dbReference>
<organism evidence="5 6">
    <name type="scientific">Fastidiosipila sanguinis</name>
    <dbReference type="NCBI Taxonomy" id="236753"/>
    <lineage>
        <taxon>Bacteria</taxon>
        <taxon>Bacillati</taxon>
        <taxon>Bacillota</taxon>
        <taxon>Clostridia</taxon>
        <taxon>Eubacteriales</taxon>
        <taxon>Oscillospiraceae</taxon>
        <taxon>Fastidiosipila</taxon>
    </lineage>
</organism>
<dbReference type="RefSeq" id="WP_106012527.1">
    <property type="nucleotide sequence ID" value="NZ_CP027226.1"/>
</dbReference>
<feature type="signal peptide" evidence="4">
    <location>
        <begin position="1"/>
        <end position="22"/>
    </location>
</feature>
<comment type="similarity">
    <text evidence="1">Belongs to the bacterial solute-binding protein 1 family.</text>
</comment>
<dbReference type="KEGG" id="fsa:C5Q98_04760"/>
<evidence type="ECO:0000313" key="5">
    <source>
        <dbReference type="EMBL" id="AVM42571.1"/>
    </source>
</evidence>
<evidence type="ECO:0000256" key="1">
    <source>
        <dbReference type="ARBA" id="ARBA00008520"/>
    </source>
</evidence>
<dbReference type="Pfam" id="PF13416">
    <property type="entry name" value="SBP_bac_8"/>
    <property type="match status" value="1"/>
</dbReference>
<dbReference type="PROSITE" id="PS51257">
    <property type="entry name" value="PROKAR_LIPOPROTEIN"/>
    <property type="match status" value="1"/>
</dbReference>
<dbReference type="PANTHER" id="PTHR30061:SF50">
    <property type="entry name" value="MALTOSE_MALTODEXTRIN-BINDING PERIPLASMIC PROTEIN"/>
    <property type="match status" value="1"/>
</dbReference>
<keyword evidence="6" id="KW-1185">Reference proteome</keyword>
<protein>
    <submittedName>
        <fullName evidence="5">Carbohydrate ABC transporter substrate-binding protein</fullName>
    </submittedName>
</protein>
<dbReference type="AlphaFoldDB" id="A0A2S0KNF5"/>
<proteinExistence type="inferred from homology"/>
<name>A0A2S0KNF5_9FIRM</name>